<dbReference type="PANTHER" id="PTHR43143:SF1">
    <property type="entry name" value="SERINE_THREONINE-PROTEIN PHOSPHATASE CPPED1"/>
    <property type="match status" value="1"/>
</dbReference>
<dbReference type="InterPro" id="IPR042283">
    <property type="entry name" value="GpdQ_catalytic"/>
</dbReference>
<dbReference type="AlphaFoldDB" id="X0TGE9"/>
<evidence type="ECO:0000259" key="1">
    <source>
        <dbReference type="Pfam" id="PF00149"/>
    </source>
</evidence>
<dbReference type="Pfam" id="PF00149">
    <property type="entry name" value="Metallophos"/>
    <property type="match status" value="1"/>
</dbReference>
<gene>
    <name evidence="3" type="ORF">S01H1_27755</name>
</gene>
<dbReference type="Gene3D" id="3.60.21.40">
    <property type="entry name" value="GpdQ, catalytic alpha/beta sandwich domain"/>
    <property type="match status" value="1"/>
</dbReference>
<proteinExistence type="predicted"/>
<dbReference type="PANTHER" id="PTHR43143">
    <property type="entry name" value="METALLOPHOSPHOESTERASE, CALCINEURIN SUPERFAMILY"/>
    <property type="match status" value="1"/>
</dbReference>
<feature type="domain" description="Calcineurin-like phosphoesterase N-terminal" evidence="2">
    <location>
        <begin position="34"/>
        <end position="101"/>
    </location>
</feature>
<dbReference type="InterPro" id="IPR051918">
    <property type="entry name" value="STPP_CPPED1"/>
</dbReference>
<evidence type="ECO:0000259" key="2">
    <source>
        <dbReference type="Pfam" id="PF16371"/>
    </source>
</evidence>
<dbReference type="InterPro" id="IPR032285">
    <property type="entry name" value="Metallophos_N"/>
</dbReference>
<sequence>KLPPIEVSEATASTFYAFAIRGMVFEDANDDGVMNENELGIPGIGVSDGYQVVLSDADGNYLLPNLSKQAKYIFISQPAQYEKTADFWHLLVDETAARDFNFPLRRTAVAETDAFRFVQITDVHINGPEDIMNFVDGLQEINTLTDPPLFIVATGDLVNRGSYAYQFHAYQQGLKTSVVPVFNVFGNHDRSDDEDRALAYNKLLGPDYYSFDVGTYHFVILNSVLKTERQEHWLTEDLAKLGKGKTMLAFEHYAPNLERLRWMESLGMEFLFTGHWHTS</sequence>
<comment type="caution">
    <text evidence="3">The sequence shown here is derived from an EMBL/GenBank/DDBJ whole genome shotgun (WGS) entry which is preliminary data.</text>
</comment>
<evidence type="ECO:0008006" key="4">
    <source>
        <dbReference type="Google" id="ProtNLM"/>
    </source>
</evidence>
<name>X0TGE9_9ZZZZ</name>
<reference evidence="3" key="1">
    <citation type="journal article" date="2014" name="Front. Microbiol.">
        <title>High frequency of phylogenetically diverse reductive dehalogenase-homologous genes in deep subseafloor sedimentary metagenomes.</title>
        <authorList>
            <person name="Kawai M."/>
            <person name="Futagami T."/>
            <person name="Toyoda A."/>
            <person name="Takaki Y."/>
            <person name="Nishi S."/>
            <person name="Hori S."/>
            <person name="Arai W."/>
            <person name="Tsubouchi T."/>
            <person name="Morono Y."/>
            <person name="Uchiyama I."/>
            <person name="Ito T."/>
            <person name="Fujiyama A."/>
            <person name="Inagaki F."/>
            <person name="Takami H."/>
        </authorList>
    </citation>
    <scope>NUCLEOTIDE SEQUENCE</scope>
    <source>
        <strain evidence="3">Expedition CK06-06</strain>
    </source>
</reference>
<feature type="non-terminal residue" evidence="3">
    <location>
        <position position="1"/>
    </location>
</feature>
<dbReference type="EMBL" id="BARS01016927">
    <property type="protein sequence ID" value="GAF92289.1"/>
    <property type="molecule type" value="Genomic_DNA"/>
</dbReference>
<dbReference type="Gene3D" id="3.30.750.180">
    <property type="entry name" value="GpdQ, beta-strand dimerisation domain"/>
    <property type="match status" value="1"/>
</dbReference>
<evidence type="ECO:0000313" key="3">
    <source>
        <dbReference type="EMBL" id="GAF92289.1"/>
    </source>
</evidence>
<dbReference type="Gene3D" id="2.60.40.10">
    <property type="entry name" value="Immunoglobulins"/>
    <property type="match status" value="1"/>
</dbReference>
<dbReference type="SUPFAM" id="SSF56300">
    <property type="entry name" value="Metallo-dependent phosphatases"/>
    <property type="match status" value="1"/>
</dbReference>
<organism evidence="3">
    <name type="scientific">marine sediment metagenome</name>
    <dbReference type="NCBI Taxonomy" id="412755"/>
    <lineage>
        <taxon>unclassified sequences</taxon>
        <taxon>metagenomes</taxon>
        <taxon>ecological metagenomes</taxon>
    </lineage>
</organism>
<dbReference type="InterPro" id="IPR029052">
    <property type="entry name" value="Metallo-depent_PP-like"/>
</dbReference>
<dbReference type="InterPro" id="IPR042281">
    <property type="entry name" value="GpdQ_beta-strand"/>
</dbReference>
<dbReference type="InterPro" id="IPR013783">
    <property type="entry name" value="Ig-like_fold"/>
</dbReference>
<accession>X0TGE9</accession>
<dbReference type="GO" id="GO:0016787">
    <property type="term" value="F:hydrolase activity"/>
    <property type="evidence" value="ECO:0007669"/>
    <property type="project" value="InterPro"/>
</dbReference>
<feature type="non-terminal residue" evidence="3">
    <location>
        <position position="279"/>
    </location>
</feature>
<dbReference type="Pfam" id="PF16371">
    <property type="entry name" value="MetallophosN"/>
    <property type="match status" value="1"/>
</dbReference>
<protein>
    <recommendedName>
        <fullName evidence="4">Calcineurin-like phosphoesterase domain-containing protein</fullName>
    </recommendedName>
</protein>
<feature type="domain" description="Calcineurin-like phosphoesterase" evidence="1">
    <location>
        <begin position="115"/>
        <end position="278"/>
    </location>
</feature>
<dbReference type="InterPro" id="IPR004843">
    <property type="entry name" value="Calcineurin-like_PHP"/>
</dbReference>
<dbReference type="SUPFAM" id="SSF117074">
    <property type="entry name" value="Hypothetical protein PA1324"/>
    <property type="match status" value="1"/>
</dbReference>